<evidence type="ECO:0000259" key="19">
    <source>
        <dbReference type="PROSITE" id="PS00624"/>
    </source>
</evidence>
<gene>
    <name evidence="20" type="ORF">CPB84DRAFT_1817798</name>
</gene>
<protein>
    <recommendedName>
        <fullName evidence="5">pyranose dehydrogenase (acceptor)</fullName>
        <ecNumber evidence="5">1.1.99.29</ecNumber>
    </recommendedName>
</protein>
<evidence type="ECO:0000256" key="9">
    <source>
        <dbReference type="ARBA" id="ARBA00023002"/>
    </source>
</evidence>
<dbReference type="GO" id="GO:0050660">
    <property type="term" value="F:flavin adenine dinucleotide binding"/>
    <property type="evidence" value="ECO:0007669"/>
    <property type="project" value="InterPro"/>
</dbReference>
<dbReference type="GO" id="GO:0005576">
    <property type="term" value="C:extracellular region"/>
    <property type="evidence" value="ECO:0007669"/>
    <property type="project" value="UniProtKB-SubCell"/>
</dbReference>
<evidence type="ECO:0000256" key="16">
    <source>
        <dbReference type="PIRSR" id="PIRSR000137-1"/>
    </source>
</evidence>
<keyword evidence="8 17" id="KW-0274">FAD</keyword>
<comment type="similarity">
    <text evidence="3">Belongs to the GMC oxidoreductase family.</text>
</comment>
<feature type="active site" description="Proton acceptor" evidence="16">
    <location>
        <position position="530"/>
    </location>
</feature>
<evidence type="ECO:0000256" key="4">
    <source>
        <dbReference type="ARBA" id="ARBA00011245"/>
    </source>
</evidence>
<comment type="catalytic activity">
    <reaction evidence="12">
        <text>pyranose + acceptor = pyranos-2,3-diulose + reduced acceptor.</text>
        <dbReference type="EC" id="1.1.99.29"/>
    </reaction>
</comment>
<dbReference type="Pfam" id="PF00732">
    <property type="entry name" value="GMC_oxred_N"/>
    <property type="match status" value="1"/>
</dbReference>
<evidence type="ECO:0000256" key="1">
    <source>
        <dbReference type="ARBA" id="ARBA00001974"/>
    </source>
</evidence>
<evidence type="ECO:0000256" key="11">
    <source>
        <dbReference type="ARBA" id="ARBA00033986"/>
    </source>
</evidence>
<keyword evidence="18" id="KW-0732">Signal</keyword>
<dbReference type="Pfam" id="PF05199">
    <property type="entry name" value="GMC_oxred_C"/>
    <property type="match status" value="1"/>
</dbReference>
<comment type="caution">
    <text evidence="20">The sequence shown here is derived from an EMBL/GenBank/DDBJ whole genome shotgun (WGS) entry which is preliminary data.</text>
</comment>
<evidence type="ECO:0000256" key="15">
    <source>
        <dbReference type="ARBA" id="ARBA00034059"/>
    </source>
</evidence>
<comment type="subcellular location">
    <subcellularLocation>
        <location evidence="2">Secreted</location>
    </subcellularLocation>
</comment>
<dbReference type="AlphaFoldDB" id="A0A9P5NAE4"/>
<evidence type="ECO:0000256" key="14">
    <source>
        <dbReference type="ARBA" id="ARBA00034050"/>
    </source>
</evidence>
<dbReference type="Gene3D" id="3.50.50.60">
    <property type="entry name" value="FAD/NAD(P)-binding domain"/>
    <property type="match status" value="2"/>
</dbReference>
<feature type="binding site" evidence="17">
    <location>
        <position position="262"/>
    </location>
    <ligand>
        <name>FAD</name>
        <dbReference type="ChEBI" id="CHEBI:57692"/>
    </ligand>
</feature>
<name>A0A9P5NAE4_GYMJU</name>
<comment type="cofactor">
    <cofactor evidence="1 17">
        <name>FAD</name>
        <dbReference type="ChEBI" id="CHEBI:57692"/>
    </cofactor>
</comment>
<dbReference type="EC" id="1.1.99.29" evidence="5"/>
<evidence type="ECO:0000256" key="13">
    <source>
        <dbReference type="ARBA" id="ARBA00034029"/>
    </source>
</evidence>
<feature type="signal peptide" evidence="18">
    <location>
        <begin position="1"/>
        <end position="20"/>
    </location>
</feature>
<dbReference type="SUPFAM" id="SSF54373">
    <property type="entry name" value="FAD-linked reductases, C-terminal domain"/>
    <property type="match status" value="1"/>
</dbReference>
<dbReference type="SUPFAM" id="SSF51905">
    <property type="entry name" value="FAD/NAD(P)-binding domain"/>
    <property type="match status" value="1"/>
</dbReference>
<sequence length="552" mass="58936">MMRSLSLIFILVVLSRSALAVIVTSVHDLPGLTYDFVIVGGGTAGNVVANRLTENPAVSVLVLEAGGLPDSDLNVSVPFFCTRATPNSIVDWNYTTLAQPGLNNRSTPYPRGHTLGGSSSVNFVIYSRGSSDDFDRYARLSGDPKWNWNALQPYFKKNERFSPPADHHNTTGQFNPAVHGFDGINGVSLYGFPQPIDSRVIETTQQLAEFPFNVDYNSGSPVGVGFVQYTIENGARSSSRTSYLAANFASRKNLHVLLNAQVSRLLTTGKQGGQPLFHTVEFLSSGSKSLTKVTARKEIILSAGSIGTPQILMNSGIGDHEILNATASQDDLTLWEKTRTGVFASGTINNVGWTRLPPNSSLLQGQPDPAAGPNTPHFEFLIGNGIARPPFPASGNFLTINAVLLTPTSRGFVTINSSNPFAPPLIQPNLLASAFDIAALREGVKAAHRFAAAPAWKNYIIAPLSNATTDDEIEAFLRTAAGTIFHPIGTAAMTPKNAGFGVVDPDLTVKAVAGLRIVDASVLPLLPAGHTQAPTYAFAERAADLIKASWRI</sequence>
<keyword evidence="9" id="KW-0560">Oxidoreductase</keyword>
<evidence type="ECO:0000256" key="2">
    <source>
        <dbReference type="ARBA" id="ARBA00004613"/>
    </source>
</evidence>
<proteinExistence type="inferred from homology"/>
<comment type="catalytic activity">
    <reaction evidence="14">
        <text>a pyranoside + acceptor = a pyranosid-3-ulose + reduced acceptor.</text>
        <dbReference type="EC" id="1.1.99.29"/>
    </reaction>
</comment>
<keyword evidence="6" id="KW-0964">Secreted</keyword>
<comment type="function">
    <text evidence="10">Catalyzes the single-oxidation or sequential double oxidation reaction of carbohydrates primarily at carbon-2 and/or carbon-3 with the concomitant reduction of the flavin. The enzyme exhibits a broad sugar substrate specificity, oxidizing different aldopyranoses to the corresponding C-1, C-2, C-3 or C-1,2, C-2,3 and C-3,4 (di)dehydro sugars with substrate-specific regioselectivity. Accepts only a narrow range of electron acceptors such as substituted benzoquinones and complexed metal ions and reacts extremely slowly with O(2) as acceptor. May play a role in the natural recycling of plant matter by oxidizing all major monosaccharides in lignocellulose and by reducing quinone compounds or reactive radical species generated during lignin depolymerization.</text>
</comment>
<comment type="subunit">
    <text evidence="4">Monomer.</text>
</comment>
<dbReference type="InterPro" id="IPR000172">
    <property type="entry name" value="GMC_OxRdtase_N"/>
</dbReference>
<evidence type="ECO:0000256" key="12">
    <source>
        <dbReference type="ARBA" id="ARBA00034010"/>
    </source>
</evidence>
<dbReference type="OrthoDB" id="269227at2759"/>
<evidence type="ECO:0000256" key="10">
    <source>
        <dbReference type="ARBA" id="ARBA00024699"/>
    </source>
</evidence>
<evidence type="ECO:0000313" key="21">
    <source>
        <dbReference type="Proteomes" id="UP000724874"/>
    </source>
</evidence>
<accession>A0A9P5NAE4</accession>
<feature type="domain" description="Glucose-methanol-choline oxidoreductase N-terminal" evidence="19">
    <location>
        <begin position="304"/>
        <end position="318"/>
    </location>
</feature>
<dbReference type="GO" id="GO:0033718">
    <property type="term" value="F:pyranose dehydrogenase (acceptor) activity"/>
    <property type="evidence" value="ECO:0007669"/>
    <property type="project" value="UniProtKB-EC"/>
</dbReference>
<feature type="active site" description="Proton donor" evidence="16">
    <location>
        <position position="486"/>
    </location>
</feature>
<evidence type="ECO:0000256" key="17">
    <source>
        <dbReference type="PIRSR" id="PIRSR000137-2"/>
    </source>
</evidence>
<comment type="catalytic activity">
    <reaction evidence="13">
        <text>pyranose + acceptor = pyranos-3-ulose + reduced acceptor.</text>
        <dbReference type="EC" id="1.1.99.29"/>
    </reaction>
</comment>
<evidence type="ECO:0000256" key="3">
    <source>
        <dbReference type="ARBA" id="ARBA00010790"/>
    </source>
</evidence>
<dbReference type="Gene3D" id="4.10.450.10">
    <property type="entry name" value="Glucose Oxidase, domain 2"/>
    <property type="match status" value="1"/>
</dbReference>
<evidence type="ECO:0000313" key="20">
    <source>
        <dbReference type="EMBL" id="KAF8875348.1"/>
    </source>
</evidence>
<evidence type="ECO:0000256" key="18">
    <source>
        <dbReference type="SAM" id="SignalP"/>
    </source>
</evidence>
<dbReference type="EMBL" id="JADNYJ010000198">
    <property type="protein sequence ID" value="KAF8875348.1"/>
    <property type="molecule type" value="Genomic_DNA"/>
</dbReference>
<comment type="catalytic activity">
    <reaction evidence="15">
        <text>a pyranoside + acceptor = a pyranosid-3,4-diulose + reduced acceptor.</text>
        <dbReference type="EC" id="1.1.99.29"/>
    </reaction>
</comment>
<dbReference type="InterPro" id="IPR027424">
    <property type="entry name" value="Glucose_Oxidase_domain_2"/>
</dbReference>
<dbReference type="PIRSF" id="PIRSF000137">
    <property type="entry name" value="Alcohol_oxidase"/>
    <property type="match status" value="1"/>
</dbReference>
<evidence type="ECO:0000256" key="8">
    <source>
        <dbReference type="ARBA" id="ARBA00022827"/>
    </source>
</evidence>
<reference evidence="20" key="1">
    <citation type="submission" date="2020-11" db="EMBL/GenBank/DDBJ databases">
        <authorList>
            <consortium name="DOE Joint Genome Institute"/>
            <person name="Ahrendt S."/>
            <person name="Riley R."/>
            <person name="Andreopoulos W."/>
            <person name="LaButti K."/>
            <person name="Pangilinan J."/>
            <person name="Ruiz-duenas F.J."/>
            <person name="Barrasa J.M."/>
            <person name="Sanchez-Garcia M."/>
            <person name="Camarero S."/>
            <person name="Miyauchi S."/>
            <person name="Serrano A."/>
            <person name="Linde D."/>
            <person name="Babiker R."/>
            <person name="Drula E."/>
            <person name="Ayuso-Fernandez I."/>
            <person name="Pacheco R."/>
            <person name="Padilla G."/>
            <person name="Ferreira P."/>
            <person name="Barriuso J."/>
            <person name="Kellner H."/>
            <person name="Castanera R."/>
            <person name="Alfaro M."/>
            <person name="Ramirez L."/>
            <person name="Pisabarro A.G."/>
            <person name="Kuo A."/>
            <person name="Tritt A."/>
            <person name="Lipzen A."/>
            <person name="He G."/>
            <person name="Yan M."/>
            <person name="Ng V."/>
            <person name="Cullen D."/>
            <person name="Martin F."/>
            <person name="Rosso M.-N."/>
            <person name="Henrissat B."/>
            <person name="Hibbett D."/>
            <person name="Martinez A.T."/>
            <person name="Grigoriev I.V."/>
        </authorList>
    </citation>
    <scope>NUCLEOTIDE SEQUENCE</scope>
    <source>
        <strain evidence="20">AH 44721</strain>
    </source>
</reference>
<keyword evidence="21" id="KW-1185">Reference proteome</keyword>
<keyword evidence="7" id="KW-0285">Flavoprotein</keyword>
<evidence type="ECO:0000256" key="6">
    <source>
        <dbReference type="ARBA" id="ARBA00022525"/>
    </source>
</evidence>
<organism evidence="20 21">
    <name type="scientific">Gymnopilus junonius</name>
    <name type="common">Spectacular rustgill mushroom</name>
    <name type="synonym">Gymnopilus spectabilis subsp. junonius</name>
    <dbReference type="NCBI Taxonomy" id="109634"/>
    <lineage>
        <taxon>Eukaryota</taxon>
        <taxon>Fungi</taxon>
        <taxon>Dikarya</taxon>
        <taxon>Basidiomycota</taxon>
        <taxon>Agaricomycotina</taxon>
        <taxon>Agaricomycetes</taxon>
        <taxon>Agaricomycetidae</taxon>
        <taxon>Agaricales</taxon>
        <taxon>Agaricineae</taxon>
        <taxon>Hymenogastraceae</taxon>
        <taxon>Gymnopilus</taxon>
    </lineage>
</organism>
<comment type="catalytic activity">
    <reaction evidence="11">
        <text>pyranose + acceptor = pyranos-2-ulose + reduced acceptor.</text>
        <dbReference type="EC" id="1.1.99.29"/>
    </reaction>
</comment>
<dbReference type="PANTHER" id="PTHR11552:SF147">
    <property type="entry name" value="CHOLINE DEHYDROGENASE, MITOCHONDRIAL"/>
    <property type="match status" value="1"/>
</dbReference>
<evidence type="ECO:0000256" key="7">
    <source>
        <dbReference type="ARBA" id="ARBA00022630"/>
    </source>
</evidence>
<dbReference type="Gene3D" id="3.30.560.10">
    <property type="entry name" value="Glucose Oxidase, domain 3"/>
    <property type="match status" value="2"/>
</dbReference>
<dbReference type="InterPro" id="IPR036188">
    <property type="entry name" value="FAD/NAD-bd_sf"/>
</dbReference>
<dbReference type="PANTHER" id="PTHR11552">
    <property type="entry name" value="GLUCOSE-METHANOL-CHOLINE GMC OXIDOREDUCTASE"/>
    <property type="match status" value="1"/>
</dbReference>
<dbReference type="InterPro" id="IPR012132">
    <property type="entry name" value="GMC_OxRdtase"/>
</dbReference>
<dbReference type="PROSITE" id="PS00624">
    <property type="entry name" value="GMC_OXRED_2"/>
    <property type="match status" value="1"/>
</dbReference>
<dbReference type="Proteomes" id="UP000724874">
    <property type="component" value="Unassembled WGS sequence"/>
</dbReference>
<evidence type="ECO:0000256" key="5">
    <source>
        <dbReference type="ARBA" id="ARBA00013177"/>
    </source>
</evidence>
<feature type="chain" id="PRO_5040437896" description="pyranose dehydrogenase (acceptor)" evidence="18">
    <location>
        <begin position="21"/>
        <end position="552"/>
    </location>
</feature>
<dbReference type="InterPro" id="IPR007867">
    <property type="entry name" value="GMC_OxRtase_C"/>
</dbReference>